<gene>
    <name evidence="2" type="ORF">IAI61_03605</name>
</gene>
<feature type="compositionally biased region" description="Pro residues" evidence="1">
    <location>
        <begin position="55"/>
        <end position="69"/>
    </location>
</feature>
<reference evidence="2 3" key="1">
    <citation type="submission" date="2020-09" db="EMBL/GenBank/DDBJ databases">
        <title>Roseomonas.</title>
        <authorList>
            <person name="Zhu W."/>
        </authorList>
    </citation>
    <scope>NUCLEOTIDE SEQUENCE [LARGE SCALE GENOMIC DNA]</scope>
    <source>
        <strain evidence="2 3">573</strain>
    </source>
</reference>
<comment type="caution">
    <text evidence="2">The sequence shown here is derived from an EMBL/GenBank/DDBJ whole genome shotgun (WGS) entry which is preliminary data.</text>
</comment>
<evidence type="ECO:0000313" key="2">
    <source>
        <dbReference type="EMBL" id="MBO1078104.1"/>
    </source>
</evidence>
<feature type="region of interest" description="Disordered" evidence="1">
    <location>
        <begin position="53"/>
        <end position="73"/>
    </location>
</feature>
<organism evidence="2 3">
    <name type="scientific">Roseomonas haemaphysalidis</name>
    <dbReference type="NCBI Taxonomy" id="2768162"/>
    <lineage>
        <taxon>Bacteria</taxon>
        <taxon>Pseudomonadati</taxon>
        <taxon>Pseudomonadota</taxon>
        <taxon>Alphaproteobacteria</taxon>
        <taxon>Acetobacterales</taxon>
        <taxon>Roseomonadaceae</taxon>
        <taxon>Roseomonas</taxon>
    </lineage>
</organism>
<dbReference type="EMBL" id="JACTNG010000002">
    <property type="protein sequence ID" value="MBO1078104.1"/>
    <property type="molecule type" value="Genomic_DNA"/>
</dbReference>
<accession>A0ABS3KKV7</accession>
<dbReference type="RefSeq" id="WP_207415547.1">
    <property type="nucleotide sequence ID" value="NZ_CP061177.1"/>
</dbReference>
<keyword evidence="3" id="KW-1185">Reference proteome</keyword>
<sequence>MATSLAKKTVDMVVAAAAVAIDPLLQKAMAPLVEQGNVLAAEVAQLRAQIAAPQPSTPPAVPDAPPASDPAPASGCVVTVTSPTGAAWRWDATAAAKADSLGLRTMTEVPAEIVGCTSLRLVADLGPGWAVVVPRNDIAMRAGGGVARYSIQVELDGAVVLSERDIVHTQYRGQRPYRLGKLPAWPLPSTDSLIRQGLVARYKQAPVSADKLAGWAKVMADPDWQVRDSSRGIEPNMPGTGGRDDIGPATAAQAAYLQARDPAVLDYIVGQAEAATTIPWSIWDAKAGSWLSVENWPRLWTDGRGGEPGKGTLLQPIDNGWWKPENAHQPDPSFVPYLLTGERWMLDNLQAQAAWNILVQWPDTRAPSDMNVVYGNQLRGGAWALRQIDEAAWASPAGSPEKAYFSKASAANWSWLVSMIPSWSKEQGEVQGWVPGVYGTNGAVGPWQQDYFASTTLAAARRGNADALTVLRWTRNFLVGRFAKLGHDGCAYLLEAYSPDTGVSYDTWDKVKAGTKARGWSNDTGWAKSDGNYPQWARFTLLGLAEVLGDAEAGQWAARLVAEKAPYVDDAAFAKDPLLRVVAL</sequence>
<dbReference type="Proteomes" id="UP001518989">
    <property type="component" value="Unassembled WGS sequence"/>
</dbReference>
<evidence type="ECO:0000313" key="3">
    <source>
        <dbReference type="Proteomes" id="UP001518989"/>
    </source>
</evidence>
<proteinExistence type="predicted"/>
<protein>
    <submittedName>
        <fullName evidence="2">Uncharacterized protein</fullName>
    </submittedName>
</protein>
<name>A0ABS3KKV7_9PROT</name>
<evidence type="ECO:0000256" key="1">
    <source>
        <dbReference type="SAM" id="MobiDB-lite"/>
    </source>
</evidence>